<evidence type="ECO:0000256" key="3">
    <source>
        <dbReference type="ARBA" id="ARBA00022989"/>
    </source>
</evidence>
<evidence type="ECO:0000256" key="7">
    <source>
        <dbReference type="HAMAP-Rule" id="MF_02065"/>
    </source>
</evidence>
<reference evidence="8 9" key="1">
    <citation type="submission" date="2020-07" db="EMBL/GenBank/DDBJ databases">
        <title>Genomic Encyclopedia of Type Strains, Phase IV (KMG-V): Genome sequencing to study the core and pangenomes of soil and plant-associated prokaryotes.</title>
        <authorList>
            <person name="Whitman W."/>
        </authorList>
    </citation>
    <scope>NUCLEOTIDE SEQUENCE [LARGE SCALE GENOMIC DNA]</scope>
    <source>
        <strain evidence="8 9">SAS40</strain>
    </source>
</reference>
<comment type="catalytic activity">
    <reaction evidence="7">
        <text>a peptidoglycan chain = a peptidoglycan chain with N-acetyl-1,6-anhydromuramyl-[peptide] at the reducing end + a peptidoglycan chain with N-acetylglucosamine at the non-reducing end.</text>
        <dbReference type="EC" id="4.2.2.29"/>
    </reaction>
</comment>
<dbReference type="Proteomes" id="UP000542125">
    <property type="component" value="Unassembled WGS sequence"/>
</dbReference>
<proteinExistence type="inferred from homology"/>
<comment type="caution">
    <text evidence="8">The sequence shown here is derived from an EMBL/GenBank/DDBJ whole genome shotgun (WGS) entry which is preliminary data.</text>
</comment>
<evidence type="ECO:0000256" key="6">
    <source>
        <dbReference type="ARBA" id="ARBA00023316"/>
    </source>
</evidence>
<keyword evidence="2 7" id="KW-0812">Transmembrane</keyword>
<evidence type="ECO:0000313" key="8">
    <source>
        <dbReference type="EMBL" id="NYE83858.1"/>
    </source>
</evidence>
<dbReference type="GO" id="GO:0009252">
    <property type="term" value="P:peptidoglycan biosynthetic process"/>
    <property type="evidence" value="ECO:0007669"/>
    <property type="project" value="UniProtKB-UniRule"/>
</dbReference>
<evidence type="ECO:0000256" key="2">
    <source>
        <dbReference type="ARBA" id="ARBA00022692"/>
    </source>
</evidence>
<dbReference type="NCBIfam" id="TIGR00247">
    <property type="entry name" value="endolytic transglycosylase MltG"/>
    <property type="match status" value="1"/>
</dbReference>
<name>A0A7Y9IWN7_9BURK</name>
<dbReference type="EC" id="4.2.2.29" evidence="7"/>
<dbReference type="GO" id="GO:0005886">
    <property type="term" value="C:plasma membrane"/>
    <property type="evidence" value="ECO:0007669"/>
    <property type="project" value="UniProtKB-SubCell"/>
</dbReference>
<keyword evidence="9" id="KW-1185">Reference proteome</keyword>
<sequence length="342" mass="38021">MQKPHFSNKRLIAIVILVPLLLAGLVAAGGFYWLRAPLALSADKVDFVIDEGSSLRSIARQLQKAGIPVHPDALVAFARLTGTDRKVKAGGYEIVRGDSLWTVLNRLTRGDVTQRDVTFIEGWNYRQIRAALRRHPDIRHTLDGVDDATLLTLLGTTATHPEGLFFPDTYLFSVGSSDIDILRRAYRAQAHELEVVWDKRAADLPLKTPYEALILASIIEKETGHEAERDRISGVFINRLRIGMPLQTDPTVIYGLGESFDGNLRRRDLQADTAWNTYTRRGLPPTPISNPGRASLMAAVLPEPHKYLYFVSRGNGTSAFSSSLDEHNRAVGTYQLGRGQKK</sequence>
<dbReference type="Pfam" id="PF02618">
    <property type="entry name" value="YceG"/>
    <property type="match status" value="1"/>
</dbReference>
<dbReference type="RefSeq" id="WP_179587621.1">
    <property type="nucleotide sequence ID" value="NZ_JACBYR010000001.1"/>
</dbReference>
<evidence type="ECO:0000313" key="9">
    <source>
        <dbReference type="Proteomes" id="UP000542125"/>
    </source>
</evidence>
<dbReference type="GO" id="GO:0008932">
    <property type="term" value="F:lytic endotransglycosylase activity"/>
    <property type="evidence" value="ECO:0007669"/>
    <property type="project" value="UniProtKB-UniRule"/>
</dbReference>
<organism evidence="8 9">
    <name type="scientific">Pigmentiphaga litoralis</name>
    <dbReference type="NCBI Taxonomy" id="516702"/>
    <lineage>
        <taxon>Bacteria</taxon>
        <taxon>Pseudomonadati</taxon>
        <taxon>Pseudomonadota</taxon>
        <taxon>Betaproteobacteria</taxon>
        <taxon>Burkholderiales</taxon>
        <taxon>Alcaligenaceae</taxon>
        <taxon>Pigmentiphaga</taxon>
    </lineage>
</organism>
<dbReference type="AlphaFoldDB" id="A0A7Y9IWN7"/>
<keyword evidence="3 7" id="KW-1133">Transmembrane helix</keyword>
<dbReference type="EMBL" id="JACBYR010000001">
    <property type="protein sequence ID" value="NYE83858.1"/>
    <property type="molecule type" value="Genomic_DNA"/>
</dbReference>
<comment type="similarity">
    <text evidence="7">Belongs to the transglycosylase MltG family.</text>
</comment>
<dbReference type="PANTHER" id="PTHR30518">
    <property type="entry name" value="ENDOLYTIC MUREIN TRANSGLYCOSYLASE"/>
    <property type="match status" value="1"/>
</dbReference>
<dbReference type="InterPro" id="IPR003770">
    <property type="entry name" value="MLTG-like"/>
</dbReference>
<feature type="transmembrane region" description="Helical" evidence="7">
    <location>
        <begin position="12"/>
        <end position="34"/>
    </location>
</feature>
<keyword evidence="6 7" id="KW-0961">Cell wall biogenesis/degradation</keyword>
<comment type="function">
    <text evidence="7">Functions as a peptidoglycan terminase that cleaves nascent peptidoglycan strands endolytically to terminate their elongation.</text>
</comment>
<comment type="subcellular location">
    <subcellularLocation>
        <location evidence="7">Cell inner membrane</location>
        <topology evidence="7">Single-pass membrane protein</topology>
    </subcellularLocation>
</comment>
<evidence type="ECO:0000256" key="5">
    <source>
        <dbReference type="ARBA" id="ARBA00023239"/>
    </source>
</evidence>
<feature type="site" description="Important for catalytic activity" evidence="7">
    <location>
        <position position="222"/>
    </location>
</feature>
<evidence type="ECO:0000256" key="1">
    <source>
        <dbReference type="ARBA" id="ARBA00022475"/>
    </source>
</evidence>
<keyword evidence="5 7" id="KW-0456">Lyase</keyword>
<dbReference type="HAMAP" id="MF_02065">
    <property type="entry name" value="MltG"/>
    <property type="match status" value="1"/>
</dbReference>
<accession>A0A7Y9IWN7</accession>
<dbReference type="CDD" id="cd08010">
    <property type="entry name" value="MltG_like"/>
    <property type="match status" value="1"/>
</dbReference>
<gene>
    <name evidence="7" type="primary">mltG</name>
    <name evidence="8" type="ORF">FHW18_003129</name>
</gene>
<evidence type="ECO:0000256" key="4">
    <source>
        <dbReference type="ARBA" id="ARBA00023136"/>
    </source>
</evidence>
<keyword evidence="1 7" id="KW-1003">Cell membrane</keyword>
<keyword evidence="7" id="KW-0997">Cell inner membrane</keyword>
<keyword evidence="4 7" id="KW-0472">Membrane</keyword>
<protein>
    <recommendedName>
        <fullName evidence="7">Endolytic murein transglycosylase</fullName>
        <ecNumber evidence="7">4.2.2.29</ecNumber>
    </recommendedName>
    <alternativeName>
        <fullName evidence="7">Peptidoglycan lytic transglycosylase</fullName>
    </alternativeName>
    <alternativeName>
        <fullName evidence="7">Peptidoglycan polymerization terminase</fullName>
    </alternativeName>
</protein>
<dbReference type="Gene3D" id="3.30.160.60">
    <property type="entry name" value="Classic Zinc Finger"/>
    <property type="match status" value="1"/>
</dbReference>
<dbReference type="GO" id="GO:0071555">
    <property type="term" value="P:cell wall organization"/>
    <property type="evidence" value="ECO:0007669"/>
    <property type="project" value="UniProtKB-KW"/>
</dbReference>
<dbReference type="PANTHER" id="PTHR30518:SF2">
    <property type="entry name" value="ENDOLYTIC MUREIN TRANSGLYCOSYLASE"/>
    <property type="match status" value="1"/>
</dbReference>
<dbReference type="Gene3D" id="3.30.1490.480">
    <property type="entry name" value="Endolytic murein transglycosylase"/>
    <property type="match status" value="1"/>
</dbReference>